<accession>A0A1G7DIG9</accession>
<dbReference type="RefSeq" id="WP_092006684.1">
    <property type="nucleotide sequence ID" value="NZ_FMYQ01000063.1"/>
</dbReference>
<dbReference type="InterPro" id="IPR027417">
    <property type="entry name" value="P-loop_NTPase"/>
</dbReference>
<dbReference type="STRING" id="416944.SAMN05421548_1631"/>
<evidence type="ECO:0000313" key="3">
    <source>
        <dbReference type="Proteomes" id="UP000198908"/>
    </source>
</evidence>
<keyword evidence="3" id="KW-1185">Reference proteome</keyword>
<dbReference type="Proteomes" id="UP000198908">
    <property type="component" value="Unassembled WGS sequence"/>
</dbReference>
<evidence type="ECO:0000259" key="1">
    <source>
        <dbReference type="Pfam" id="PF22723"/>
    </source>
</evidence>
<proteinExistence type="predicted"/>
<dbReference type="AlphaFoldDB" id="A0A1G7DIG9"/>
<dbReference type="Gene3D" id="3.40.50.300">
    <property type="entry name" value="P-loop containing nucleotide triphosphate hydrolases"/>
    <property type="match status" value="1"/>
</dbReference>
<dbReference type="EMBL" id="FMYQ01000063">
    <property type="protein sequence ID" value="SDE51301.1"/>
    <property type="molecule type" value="Genomic_DNA"/>
</dbReference>
<reference evidence="3" key="1">
    <citation type="submission" date="2016-09" db="EMBL/GenBank/DDBJ databases">
        <authorList>
            <person name="Varghese N."/>
            <person name="Submissions S."/>
        </authorList>
    </citation>
    <scope>NUCLEOTIDE SEQUENCE [LARGE SCALE GENOMIC DNA]</scope>
    <source>
        <strain evidence="3">TNe-862</strain>
    </source>
</reference>
<evidence type="ECO:0000313" key="2">
    <source>
        <dbReference type="EMBL" id="SDE51301.1"/>
    </source>
</evidence>
<dbReference type="Pfam" id="PF22723">
    <property type="entry name" value="NA-iREase2"/>
    <property type="match status" value="1"/>
</dbReference>
<dbReference type="OrthoDB" id="8850750at2"/>
<protein>
    <recommendedName>
        <fullName evidence="1">NACHT-associated inactive Restriction Endonuclease 2 domain-containing protein</fullName>
    </recommendedName>
</protein>
<organism evidence="2 3">
    <name type="scientific">Paraburkholderia lycopersici</name>
    <dbReference type="NCBI Taxonomy" id="416944"/>
    <lineage>
        <taxon>Bacteria</taxon>
        <taxon>Pseudomonadati</taxon>
        <taxon>Pseudomonadota</taxon>
        <taxon>Betaproteobacteria</taxon>
        <taxon>Burkholderiales</taxon>
        <taxon>Burkholderiaceae</taxon>
        <taxon>Paraburkholderia</taxon>
    </lineage>
</organism>
<name>A0A1G7DIG9_9BURK</name>
<dbReference type="InterPro" id="IPR055007">
    <property type="entry name" value="NA-iREase2_dom"/>
</dbReference>
<feature type="domain" description="NACHT-associated inactive Restriction Endonuclease 2" evidence="1">
    <location>
        <begin position="8"/>
        <end position="127"/>
    </location>
</feature>
<gene>
    <name evidence="2" type="ORF">SAMN05421548_1631</name>
</gene>
<sequence>MDSPFKRKLEEIYQRYGFELAKVYEPEDVVVFTLKTGYFDNADIVPLSANANTKKPFEDFSASGYACTVRSFLSPEQTENELFKGFFSVSSILDRLEKDYNQFTNNIVKSLAEDARYEYINAPYSVNGKSGIKSPAGEVVARLNSPRPILFLIEAAAGFGKTCTAYEIVHKLIQEKSYLPLFSELSRNRKAPIFRYVLLDEIDRKFPTLSSRLVQSEIVNGRVVTILDGFDELLRKTDEVDDFENQEPMLETIGQFLTGKAKIVLTTRRTVLFEGDAFHTWAADHSEEFELVRIRIGEPSLVDWLPEDRLKAIQATSLDIRNSLASPVLLSYLRCIPHDKFQAAIESPQDLVERYFSFLLERERVRQDLQMNVETQKSILTTVAGDMITCGYTSEQRDYIVDLVLKNCIQEIEEALARYPSSERPDKEFIANKIASHALLDRSNKEENKIGFINEFVLGYFVAANIFQDKEWLNDDVRFLEPAVASYRPRTPIERRELLDRIRQSLDFTPISYKADFTARLIGAIDFPLQSDEAEGLEFDAIKFGQKEIASFQFNDCTFRSCEFALDNISYATFLNCKFYGDNVATGIPAGPIYVLGEIGDSEFIKNAIGNIGHSAADNLSNQSNLLQRHVLEKFWPVGREKLMHKHRPISGICNGHGGFRPDEIFESIHELKKRGILLQPNNASFVELNFDRLPEIRQILGRTQ</sequence>